<dbReference type="EMBL" id="QCXX01000006">
    <property type="protein sequence ID" value="PUV22513.1"/>
    <property type="molecule type" value="Genomic_DNA"/>
</dbReference>
<dbReference type="SUPFAM" id="SSF52949">
    <property type="entry name" value="Macro domain-like"/>
    <property type="match status" value="1"/>
</dbReference>
<comment type="catalytic activity">
    <reaction evidence="1">
        <text>an N-(ADP-alpha-D-ribosyl)-thymidine in DNA + H2O = a thymidine in DNA + ADP-D-ribose</text>
        <dbReference type="Rhea" id="RHEA:71655"/>
        <dbReference type="Rhea" id="RHEA-COMP:13556"/>
        <dbReference type="Rhea" id="RHEA-COMP:18051"/>
        <dbReference type="ChEBI" id="CHEBI:15377"/>
        <dbReference type="ChEBI" id="CHEBI:57967"/>
        <dbReference type="ChEBI" id="CHEBI:137386"/>
        <dbReference type="ChEBI" id="CHEBI:191199"/>
    </reaction>
    <physiologicalReaction direction="left-to-right" evidence="1">
        <dbReference type="Rhea" id="RHEA:71656"/>
    </physiologicalReaction>
</comment>
<dbReference type="CDD" id="cd02901">
    <property type="entry name" value="Macro_Poa1p-like"/>
    <property type="match status" value="1"/>
</dbReference>
<evidence type="ECO:0000256" key="1">
    <source>
        <dbReference type="ARBA" id="ARBA00035885"/>
    </source>
</evidence>
<accession>A0A363NP24</accession>
<dbReference type="SMART" id="SM00506">
    <property type="entry name" value="A1pp"/>
    <property type="match status" value="1"/>
</dbReference>
<dbReference type="InterPro" id="IPR043472">
    <property type="entry name" value="Macro_dom-like"/>
</dbReference>
<dbReference type="PROSITE" id="PS51154">
    <property type="entry name" value="MACRO"/>
    <property type="match status" value="1"/>
</dbReference>
<feature type="domain" description="Macro" evidence="2">
    <location>
        <begin position="1"/>
        <end position="152"/>
    </location>
</feature>
<dbReference type="RefSeq" id="WP_108635541.1">
    <property type="nucleotide sequence ID" value="NZ_QCXX01000006.1"/>
</dbReference>
<sequence>MVTYIEFGNIFNLPDVKNYAHGCNCAGAMGKGIALQFREKYGQMYLEYKKRCKDGSFNLGDVFTYNYGEGTVFNLGTQETWKTKAELKAIEDSLLKMLMYARQNNINKIALPKIGAGLGGLNWEDVKSIIDRLGKDYADIDLIVVENYKNHS</sequence>
<dbReference type="Gene3D" id="3.40.220.10">
    <property type="entry name" value="Leucine Aminopeptidase, subunit E, domain 1"/>
    <property type="match status" value="1"/>
</dbReference>
<dbReference type="PANTHER" id="PTHR12521">
    <property type="entry name" value="PROTEIN C6ORF130"/>
    <property type="match status" value="1"/>
</dbReference>
<gene>
    <name evidence="3" type="ORF">DCO56_20090</name>
</gene>
<comment type="caution">
    <text evidence="3">The sequence shown here is derived from an EMBL/GenBank/DDBJ whole genome shotgun (WGS) entry which is preliminary data.</text>
</comment>
<dbReference type="Pfam" id="PF01661">
    <property type="entry name" value="Macro"/>
    <property type="match status" value="1"/>
</dbReference>
<dbReference type="InterPro" id="IPR050892">
    <property type="entry name" value="ADP-ribose_metab_enzymes"/>
</dbReference>
<protein>
    <submittedName>
        <fullName evidence="3">Phosphatase</fullName>
    </submittedName>
</protein>
<dbReference type="AlphaFoldDB" id="A0A363NP24"/>
<proteinExistence type="predicted"/>
<reference evidence="3 4" key="1">
    <citation type="submission" date="2018-04" db="EMBL/GenBank/DDBJ databases">
        <title>Sphingobacterium sp. M46 Genome.</title>
        <authorList>
            <person name="Cheng J."/>
            <person name="Li Y."/>
        </authorList>
    </citation>
    <scope>NUCLEOTIDE SEQUENCE [LARGE SCALE GENOMIC DNA]</scope>
    <source>
        <strain evidence="3 4">M46</strain>
    </source>
</reference>
<dbReference type="Proteomes" id="UP000250831">
    <property type="component" value="Unassembled WGS sequence"/>
</dbReference>
<evidence type="ECO:0000259" key="2">
    <source>
        <dbReference type="PROSITE" id="PS51154"/>
    </source>
</evidence>
<dbReference type="GO" id="GO:0140291">
    <property type="term" value="P:peptidyl-glutamate ADP-deribosylation"/>
    <property type="evidence" value="ECO:0007669"/>
    <property type="project" value="TreeGrafter"/>
</dbReference>
<evidence type="ECO:0000313" key="4">
    <source>
        <dbReference type="Proteomes" id="UP000250831"/>
    </source>
</evidence>
<keyword evidence="4" id="KW-1185">Reference proteome</keyword>
<name>A0A363NP24_9SPHI</name>
<organism evidence="3 4">
    <name type="scientific">Sphingobacterium athyrii</name>
    <dbReference type="NCBI Taxonomy" id="2152717"/>
    <lineage>
        <taxon>Bacteria</taxon>
        <taxon>Pseudomonadati</taxon>
        <taxon>Bacteroidota</taxon>
        <taxon>Sphingobacteriia</taxon>
        <taxon>Sphingobacteriales</taxon>
        <taxon>Sphingobacteriaceae</taxon>
        <taxon>Sphingobacterium</taxon>
    </lineage>
</organism>
<dbReference type="OrthoDB" id="9780211at2"/>
<evidence type="ECO:0000313" key="3">
    <source>
        <dbReference type="EMBL" id="PUV22513.1"/>
    </source>
</evidence>
<dbReference type="PANTHER" id="PTHR12521:SF0">
    <property type="entry name" value="ADP-RIBOSE GLYCOHYDROLASE OARD1"/>
    <property type="match status" value="1"/>
</dbReference>
<dbReference type="InterPro" id="IPR002589">
    <property type="entry name" value="Macro_dom"/>
</dbReference>